<evidence type="ECO:0000259" key="1">
    <source>
        <dbReference type="PROSITE" id="PS51462"/>
    </source>
</evidence>
<dbReference type="GO" id="GO:0016787">
    <property type="term" value="F:hydrolase activity"/>
    <property type="evidence" value="ECO:0007669"/>
    <property type="project" value="UniProtKB-KW"/>
</dbReference>
<comment type="caution">
    <text evidence="2">The sequence shown here is derived from an EMBL/GenBank/DDBJ whole genome shotgun (WGS) entry which is preliminary data.</text>
</comment>
<sequence>MTDPIRTLRSREVYRNAWMSVREDDILHADGSPGSYGVVSKPDYALIIPRDGGLLHLVEQYRYPVSERFWEFPQGSWPGDAGPADGTAEQLAVAELAEETGLRAGRMVALGRIHVAYGYASQGCHVFLAEDLTAGRPRRERSESDMRQRAVDAAGWAALVCSGAITDAATLAAFALLQMYDSGVRQTAPEGTVPCTS</sequence>
<dbReference type="EC" id="3.6.-.-" evidence="2"/>
<evidence type="ECO:0000313" key="2">
    <source>
        <dbReference type="EMBL" id="MDI6098933.1"/>
    </source>
</evidence>
<dbReference type="SUPFAM" id="SSF55811">
    <property type="entry name" value="Nudix"/>
    <property type="match status" value="1"/>
</dbReference>
<protein>
    <submittedName>
        <fullName evidence="2">NUDIX hydrolase</fullName>
        <ecNumber evidence="2">3.6.-.-</ecNumber>
    </submittedName>
</protein>
<proteinExistence type="predicted"/>
<accession>A0ABT6WGS1</accession>
<dbReference type="RefSeq" id="WP_282758850.1">
    <property type="nucleotide sequence ID" value="NZ_JASCTH010000005.1"/>
</dbReference>
<dbReference type="Gene3D" id="3.90.79.10">
    <property type="entry name" value="Nucleoside Triphosphate Pyrophosphohydrolase"/>
    <property type="match status" value="1"/>
</dbReference>
<dbReference type="InterPro" id="IPR015797">
    <property type="entry name" value="NUDIX_hydrolase-like_dom_sf"/>
</dbReference>
<reference evidence="2 3" key="1">
    <citation type="submission" date="2023-05" db="EMBL/GenBank/DDBJ databases">
        <title>Actinoplanes sp. NEAU-A12 genome sequencing.</title>
        <authorList>
            <person name="Wang Z.-S."/>
        </authorList>
    </citation>
    <scope>NUCLEOTIDE SEQUENCE [LARGE SCALE GENOMIC DNA]</scope>
    <source>
        <strain evidence="2 3">NEAU-A12</strain>
    </source>
</reference>
<keyword evidence="3" id="KW-1185">Reference proteome</keyword>
<dbReference type="EMBL" id="JASCTH010000005">
    <property type="protein sequence ID" value="MDI6098933.1"/>
    <property type="molecule type" value="Genomic_DNA"/>
</dbReference>
<dbReference type="PROSITE" id="PS51462">
    <property type="entry name" value="NUDIX"/>
    <property type="match status" value="1"/>
</dbReference>
<dbReference type="InterPro" id="IPR000086">
    <property type="entry name" value="NUDIX_hydrolase_dom"/>
</dbReference>
<dbReference type="CDD" id="cd24161">
    <property type="entry name" value="NUDIX_ADPRase_Ndx2"/>
    <property type="match status" value="1"/>
</dbReference>
<organism evidence="2 3">
    <name type="scientific">Actinoplanes sandaracinus</name>
    <dbReference type="NCBI Taxonomy" id="3045177"/>
    <lineage>
        <taxon>Bacteria</taxon>
        <taxon>Bacillati</taxon>
        <taxon>Actinomycetota</taxon>
        <taxon>Actinomycetes</taxon>
        <taxon>Micromonosporales</taxon>
        <taxon>Micromonosporaceae</taxon>
        <taxon>Actinoplanes</taxon>
    </lineage>
</organism>
<dbReference type="Proteomes" id="UP001241758">
    <property type="component" value="Unassembled WGS sequence"/>
</dbReference>
<feature type="domain" description="Nudix hydrolase" evidence="1">
    <location>
        <begin position="40"/>
        <end position="180"/>
    </location>
</feature>
<gene>
    <name evidence="2" type="ORF">QLQ12_10010</name>
</gene>
<evidence type="ECO:0000313" key="3">
    <source>
        <dbReference type="Proteomes" id="UP001241758"/>
    </source>
</evidence>
<name>A0ABT6WGS1_9ACTN</name>
<keyword evidence="2" id="KW-0378">Hydrolase</keyword>